<dbReference type="GO" id="GO:0008270">
    <property type="term" value="F:zinc ion binding"/>
    <property type="evidence" value="ECO:0007669"/>
    <property type="project" value="InterPro"/>
</dbReference>
<dbReference type="InterPro" id="IPR016193">
    <property type="entry name" value="Cytidine_deaminase-like"/>
</dbReference>
<dbReference type="GO" id="GO:0045869">
    <property type="term" value="P:negative regulation of single stranded viral RNA replication via double stranded DNA intermediate"/>
    <property type="evidence" value="ECO:0007669"/>
    <property type="project" value="TreeGrafter"/>
</dbReference>
<keyword evidence="5" id="KW-0862">Zinc</keyword>
<dbReference type="PANTHER" id="PTHR13857:SF10">
    <property type="entry name" value="SINGLE-STRANDED DNA CYTOSINE DEAMINASE"/>
    <property type="match status" value="1"/>
</dbReference>
<keyword evidence="3" id="KW-0479">Metal-binding</keyword>
<dbReference type="GO" id="GO:0070383">
    <property type="term" value="P:DNA cytosine deamination"/>
    <property type="evidence" value="ECO:0007669"/>
    <property type="project" value="TreeGrafter"/>
</dbReference>
<evidence type="ECO:0000313" key="8">
    <source>
        <dbReference type="Proteomes" id="UP000006813"/>
    </source>
</evidence>
<proteinExistence type="inferred from homology"/>
<dbReference type="PANTHER" id="PTHR13857">
    <property type="entry name" value="MRNA EDITING ENZYME"/>
    <property type="match status" value="1"/>
</dbReference>
<dbReference type="CDD" id="cd01283">
    <property type="entry name" value="cytidine_deaminase"/>
    <property type="match status" value="1"/>
</dbReference>
<dbReference type="InterPro" id="IPR016192">
    <property type="entry name" value="APOBEC/CMP_deaminase_Zn-bd"/>
</dbReference>
<dbReference type="EMBL" id="JH171302">
    <property type="protein sequence ID" value="EHB11238.1"/>
    <property type="molecule type" value="Genomic_DNA"/>
</dbReference>
<dbReference type="eggNOG" id="KOG4075">
    <property type="taxonomic scope" value="Eukaryota"/>
</dbReference>
<gene>
    <name evidence="7" type="ORF">GW7_17307</name>
</gene>
<dbReference type="FunCoup" id="G5BPM7">
    <property type="interactions" value="620"/>
</dbReference>
<evidence type="ECO:0000256" key="4">
    <source>
        <dbReference type="ARBA" id="ARBA00022801"/>
    </source>
</evidence>
<evidence type="ECO:0000313" key="7">
    <source>
        <dbReference type="EMBL" id="EHB11238.1"/>
    </source>
</evidence>
<dbReference type="SUPFAM" id="SSF53927">
    <property type="entry name" value="Cytidine deaminase-like"/>
    <property type="match status" value="1"/>
</dbReference>
<dbReference type="GO" id="GO:0004126">
    <property type="term" value="F:cytidine deaminase activity"/>
    <property type="evidence" value="ECO:0007669"/>
    <property type="project" value="TreeGrafter"/>
</dbReference>
<dbReference type="AlphaFoldDB" id="G5BPM7"/>
<comment type="cofactor">
    <cofactor evidence="1">
        <name>Zn(2+)</name>
        <dbReference type="ChEBI" id="CHEBI:29105"/>
    </cofactor>
</comment>
<name>G5BPM7_HETGA</name>
<evidence type="ECO:0000256" key="5">
    <source>
        <dbReference type="ARBA" id="ARBA00022833"/>
    </source>
</evidence>
<organism evidence="7 8">
    <name type="scientific">Heterocephalus glaber</name>
    <name type="common">Naked mole rat</name>
    <dbReference type="NCBI Taxonomy" id="10181"/>
    <lineage>
        <taxon>Eukaryota</taxon>
        <taxon>Metazoa</taxon>
        <taxon>Chordata</taxon>
        <taxon>Craniata</taxon>
        <taxon>Vertebrata</taxon>
        <taxon>Euteleostomi</taxon>
        <taxon>Mammalia</taxon>
        <taxon>Eutheria</taxon>
        <taxon>Euarchontoglires</taxon>
        <taxon>Glires</taxon>
        <taxon>Rodentia</taxon>
        <taxon>Hystricomorpha</taxon>
        <taxon>Bathyergidae</taxon>
        <taxon>Heterocephalus</taxon>
    </lineage>
</organism>
<dbReference type="InParanoid" id="G5BPM7"/>
<dbReference type="GO" id="GO:0000932">
    <property type="term" value="C:P-body"/>
    <property type="evidence" value="ECO:0007669"/>
    <property type="project" value="TreeGrafter"/>
</dbReference>
<dbReference type="Proteomes" id="UP000006813">
    <property type="component" value="Unassembled WGS sequence"/>
</dbReference>
<evidence type="ECO:0000256" key="1">
    <source>
        <dbReference type="ARBA" id="ARBA00001947"/>
    </source>
</evidence>
<dbReference type="GO" id="GO:0051607">
    <property type="term" value="P:defense response to virus"/>
    <property type="evidence" value="ECO:0007669"/>
    <property type="project" value="TreeGrafter"/>
</dbReference>
<reference evidence="7 8" key="1">
    <citation type="journal article" date="2011" name="Nature">
        <title>Genome sequencing reveals insights into physiology and longevity of the naked mole rat.</title>
        <authorList>
            <person name="Kim E.B."/>
            <person name="Fang X."/>
            <person name="Fushan A.A."/>
            <person name="Huang Z."/>
            <person name="Lobanov A.V."/>
            <person name="Han L."/>
            <person name="Marino S.M."/>
            <person name="Sun X."/>
            <person name="Turanov A.A."/>
            <person name="Yang P."/>
            <person name="Yim S.H."/>
            <person name="Zhao X."/>
            <person name="Kasaikina M.V."/>
            <person name="Stoletzki N."/>
            <person name="Peng C."/>
            <person name="Polak P."/>
            <person name="Xiong Z."/>
            <person name="Kiezun A."/>
            <person name="Zhu Y."/>
            <person name="Chen Y."/>
            <person name="Kryukov G.V."/>
            <person name="Zhang Q."/>
            <person name="Peshkin L."/>
            <person name="Yang L."/>
            <person name="Bronson R.T."/>
            <person name="Buffenstein R."/>
            <person name="Wang B."/>
            <person name="Han C."/>
            <person name="Li Q."/>
            <person name="Chen L."/>
            <person name="Zhao W."/>
            <person name="Sunyaev S.R."/>
            <person name="Park T.J."/>
            <person name="Zhang G."/>
            <person name="Wang J."/>
            <person name="Gladyshev V.N."/>
        </authorList>
    </citation>
    <scope>NUCLEOTIDE SEQUENCE [LARGE SCALE GENOMIC DNA]</scope>
</reference>
<dbReference type="InterPro" id="IPR013158">
    <property type="entry name" value="AID"/>
</dbReference>
<feature type="domain" description="CMP/dCMP-type deaminase" evidence="6">
    <location>
        <begin position="76"/>
        <end position="180"/>
    </location>
</feature>
<dbReference type="InterPro" id="IPR050610">
    <property type="entry name" value="APOBEC_Cyt_Deaminase"/>
</dbReference>
<comment type="similarity">
    <text evidence="2">Belongs to the cytidine and deoxycytidylate deaminase family.</text>
</comment>
<dbReference type="GO" id="GO:0016554">
    <property type="term" value="P:cytidine to uridine editing"/>
    <property type="evidence" value="ECO:0007669"/>
    <property type="project" value="TreeGrafter"/>
</dbReference>
<dbReference type="PROSITE" id="PS51747">
    <property type="entry name" value="CYT_DCMP_DEAMINASES_2"/>
    <property type="match status" value="1"/>
</dbReference>
<dbReference type="GO" id="GO:0005634">
    <property type="term" value="C:nucleus"/>
    <property type="evidence" value="ECO:0007669"/>
    <property type="project" value="TreeGrafter"/>
</dbReference>
<dbReference type="InterPro" id="IPR002125">
    <property type="entry name" value="CMP_dCMP_dom"/>
</dbReference>
<dbReference type="Gene3D" id="3.40.140.10">
    <property type="entry name" value="Cytidine Deaminase, domain 2"/>
    <property type="match status" value="1"/>
</dbReference>
<evidence type="ECO:0000256" key="2">
    <source>
        <dbReference type="ARBA" id="ARBA00006576"/>
    </source>
</evidence>
<sequence>MAVGSKPKAALVGPHWERERIWCFLCSTGLGTQQTGQTSRWLRPAATQDPVSPPRSLLMKQRKFLYHFKNVRWAKGRHETYLCYVVKRRDSATSFSLDFGYLRNKSGCHVELLFLRYISDWDLDPGRCYRVTWFTSWSPCYDCARHVADFLRGNPNLSLRIFTARLTGWGALPAGLMSPARPSDYFYCWNTFVENHERTFKAWEGLHENSVRLSRRLRRILLPLYEVDDLRDAFRTLGL</sequence>
<accession>G5BPM7</accession>
<dbReference type="Pfam" id="PF08210">
    <property type="entry name" value="APOBEC_N"/>
    <property type="match status" value="1"/>
</dbReference>
<dbReference type="GO" id="GO:0003723">
    <property type="term" value="F:RNA binding"/>
    <property type="evidence" value="ECO:0007669"/>
    <property type="project" value="TreeGrafter"/>
</dbReference>
<evidence type="ECO:0000256" key="3">
    <source>
        <dbReference type="ARBA" id="ARBA00022723"/>
    </source>
</evidence>
<keyword evidence="4" id="KW-0378">Hydrolase</keyword>
<dbReference type="STRING" id="10181.G5BPM7"/>
<evidence type="ECO:0000259" key="6">
    <source>
        <dbReference type="PROSITE" id="PS51747"/>
    </source>
</evidence>
<protein>
    <submittedName>
        <fullName evidence="7">Activation-induced cytidine deaminase</fullName>
    </submittedName>
</protein>
<dbReference type="PROSITE" id="PS00903">
    <property type="entry name" value="CYT_DCMP_DEAMINASES_1"/>
    <property type="match status" value="1"/>
</dbReference>